<accession>A0A132A0X9</accession>
<proteinExistence type="predicted"/>
<comment type="caution">
    <text evidence="1">The sequence shown here is derived from an EMBL/GenBank/DDBJ whole genome shotgun (WGS) entry which is preliminary data.</text>
</comment>
<dbReference type="EMBL" id="JXLN01009935">
    <property type="protein sequence ID" value="KPM04732.1"/>
    <property type="molecule type" value="Genomic_DNA"/>
</dbReference>
<evidence type="ECO:0000313" key="2">
    <source>
        <dbReference type="Proteomes" id="UP000616769"/>
    </source>
</evidence>
<name>A0A132A0X9_SARSC</name>
<sequence>MQSVNRGAVDYDDLNDAVVVAVIGGSDVDEFDEDGCGVDVNVDGDDTGHGDNVVVVDGCDSA</sequence>
<protein>
    <submittedName>
        <fullName evidence="1">Uncharacterized protein</fullName>
    </submittedName>
</protein>
<dbReference type="VEuPathDB" id="VectorBase:SSCA003740"/>
<dbReference type="Proteomes" id="UP000616769">
    <property type="component" value="Unassembled WGS sequence"/>
</dbReference>
<organism evidence="1 2">
    <name type="scientific">Sarcoptes scabiei</name>
    <name type="common">Itch mite</name>
    <name type="synonym">Acarus scabiei</name>
    <dbReference type="NCBI Taxonomy" id="52283"/>
    <lineage>
        <taxon>Eukaryota</taxon>
        <taxon>Metazoa</taxon>
        <taxon>Ecdysozoa</taxon>
        <taxon>Arthropoda</taxon>
        <taxon>Chelicerata</taxon>
        <taxon>Arachnida</taxon>
        <taxon>Acari</taxon>
        <taxon>Acariformes</taxon>
        <taxon>Sarcoptiformes</taxon>
        <taxon>Astigmata</taxon>
        <taxon>Psoroptidia</taxon>
        <taxon>Sarcoptoidea</taxon>
        <taxon>Sarcoptidae</taxon>
        <taxon>Sarcoptinae</taxon>
        <taxon>Sarcoptes</taxon>
    </lineage>
</organism>
<evidence type="ECO:0000313" key="1">
    <source>
        <dbReference type="EMBL" id="KPM04732.1"/>
    </source>
</evidence>
<gene>
    <name evidence="1" type="ORF">QR98_0031860</name>
</gene>
<dbReference type="AlphaFoldDB" id="A0A132A0X9"/>
<reference evidence="1 2" key="1">
    <citation type="journal article" date="2015" name="Parasit. Vectors">
        <title>Draft genome of the scabies mite.</title>
        <authorList>
            <person name="Rider S.D.Jr."/>
            <person name="Morgan M.S."/>
            <person name="Arlian L.G."/>
        </authorList>
    </citation>
    <scope>NUCLEOTIDE SEQUENCE [LARGE SCALE GENOMIC DNA]</scope>
    <source>
        <strain evidence="1">Arlian Lab</strain>
    </source>
</reference>